<evidence type="ECO:0000313" key="3">
    <source>
        <dbReference type="Proteomes" id="UP001327560"/>
    </source>
</evidence>
<name>A0AAQ3Q8Y9_9LILI</name>
<feature type="compositionally biased region" description="Basic and acidic residues" evidence="1">
    <location>
        <begin position="145"/>
        <end position="155"/>
    </location>
</feature>
<feature type="compositionally biased region" description="Basic and acidic residues" evidence="1">
    <location>
        <begin position="171"/>
        <end position="208"/>
    </location>
</feature>
<dbReference type="Proteomes" id="UP001327560">
    <property type="component" value="Chromosome 4"/>
</dbReference>
<organism evidence="2 3">
    <name type="scientific">Canna indica</name>
    <name type="common">Indian-shot</name>
    <dbReference type="NCBI Taxonomy" id="4628"/>
    <lineage>
        <taxon>Eukaryota</taxon>
        <taxon>Viridiplantae</taxon>
        <taxon>Streptophyta</taxon>
        <taxon>Embryophyta</taxon>
        <taxon>Tracheophyta</taxon>
        <taxon>Spermatophyta</taxon>
        <taxon>Magnoliopsida</taxon>
        <taxon>Liliopsida</taxon>
        <taxon>Zingiberales</taxon>
        <taxon>Cannaceae</taxon>
        <taxon>Canna</taxon>
    </lineage>
</organism>
<proteinExistence type="predicted"/>
<feature type="compositionally biased region" description="Acidic residues" evidence="1">
    <location>
        <begin position="233"/>
        <end position="244"/>
    </location>
</feature>
<feature type="region of interest" description="Disordered" evidence="1">
    <location>
        <begin position="143"/>
        <end position="252"/>
    </location>
</feature>
<dbReference type="AlphaFoldDB" id="A0AAQ3Q8Y9"/>
<dbReference type="EMBL" id="CP136893">
    <property type="protein sequence ID" value="WOL03651.1"/>
    <property type="molecule type" value="Genomic_DNA"/>
</dbReference>
<dbReference type="PANTHER" id="PTHR37710:SF1">
    <property type="entry name" value="TRANSMEMBRANE PROTEIN"/>
    <property type="match status" value="1"/>
</dbReference>
<reference evidence="2 3" key="1">
    <citation type="submission" date="2023-10" db="EMBL/GenBank/DDBJ databases">
        <title>Chromosome-scale genome assembly provides insights into flower coloration mechanisms of Canna indica.</title>
        <authorList>
            <person name="Li C."/>
        </authorList>
    </citation>
    <scope>NUCLEOTIDE SEQUENCE [LARGE SCALE GENOMIC DNA]</scope>
    <source>
        <tissue evidence="2">Flower</tissue>
    </source>
</reference>
<sequence>MPEGRPRILHRSATSLASITRKAYRRIEELEGYTGSLARVVAFMATPFVRPVEQQWLYWLSFIDSIILTAEKMLMSIFPALEPLFTKIDELAPLADSLPDKFDKAIDDDLPRLLHKLPLAQLISSLRSSANFIREMMIHAKRTKKSEWAEGEQSKQRGTVSEEVAMQQDEYELRAKEEEDVKGKGKENESRAREEEEDMKEAGKEYESWAKVVAKGDGGGENDGEGNGYDSDTVPDAESYEESSDAMKDDPIIELLDEGWQVKPLNGN</sequence>
<evidence type="ECO:0000313" key="2">
    <source>
        <dbReference type="EMBL" id="WOL03651.1"/>
    </source>
</evidence>
<accession>A0AAQ3Q8Y9</accession>
<keyword evidence="3" id="KW-1185">Reference proteome</keyword>
<dbReference type="PANTHER" id="PTHR37710">
    <property type="entry name" value="TRANSMEMBRANE PROTEIN"/>
    <property type="match status" value="1"/>
</dbReference>
<feature type="compositionally biased region" description="Gly residues" evidence="1">
    <location>
        <begin position="216"/>
        <end position="227"/>
    </location>
</feature>
<gene>
    <name evidence="2" type="ORF">Cni_G12371</name>
</gene>
<evidence type="ECO:0000256" key="1">
    <source>
        <dbReference type="SAM" id="MobiDB-lite"/>
    </source>
</evidence>
<protein>
    <submittedName>
        <fullName evidence="2">Uncharacterized protein</fullName>
    </submittedName>
</protein>